<dbReference type="GO" id="GO:0016787">
    <property type="term" value="F:hydrolase activity"/>
    <property type="evidence" value="ECO:0007669"/>
    <property type="project" value="UniProtKB-KW"/>
</dbReference>
<evidence type="ECO:0000313" key="2">
    <source>
        <dbReference type="EMBL" id="WYK18996.1"/>
    </source>
</evidence>
<protein>
    <submittedName>
        <fullName evidence="2">SGNH/GDSL hydrolase family protein</fullName>
    </submittedName>
</protein>
<feature type="signal peptide" evidence="1">
    <location>
        <begin position="1"/>
        <end position="27"/>
    </location>
</feature>
<keyword evidence="2" id="KW-0378">Hydrolase</keyword>
<feature type="chain" id="PRO_5046763914" evidence="1">
    <location>
        <begin position="28"/>
        <end position="306"/>
    </location>
</feature>
<keyword evidence="3" id="KW-1185">Reference proteome</keyword>
<dbReference type="RefSeq" id="WP_317055678.1">
    <property type="nucleotide sequence ID" value="NZ_CP146606.1"/>
</dbReference>
<dbReference type="Proteomes" id="UP001281305">
    <property type="component" value="Chromosome"/>
</dbReference>
<organism evidence="2 3">
    <name type="scientific">Roseovarius rhodophyticola</name>
    <dbReference type="NCBI Taxonomy" id="3080827"/>
    <lineage>
        <taxon>Bacteria</taxon>
        <taxon>Pseudomonadati</taxon>
        <taxon>Pseudomonadota</taxon>
        <taxon>Alphaproteobacteria</taxon>
        <taxon>Rhodobacterales</taxon>
        <taxon>Roseobacteraceae</taxon>
        <taxon>Roseovarius</taxon>
    </lineage>
</organism>
<evidence type="ECO:0000256" key="1">
    <source>
        <dbReference type="SAM" id="SignalP"/>
    </source>
</evidence>
<name>A0ABZ2TH01_9RHOB</name>
<sequence>MAKGLKNACRGVLVMLLSAVIAAPPLAAEEFKSPDIVVLGDSQLSFGAGPVFLEFFQNIDQHCGAGPQGETDYTQLGEKSVAIFGVRSTSLGSWVARSRRGKAAVCEVDKKWKANAATFGTVNTGKNKYVQIGKGRNYQFCKKGQSPFEAMFAEGYYAPKLIVMNFLGNSARRWAEDKHQALADVTKAMEQLPEGVPCVFLTTAPTYKKKTVDLRLKAQENLKYAFMKAGSQCSFVEGFTPETIAANQGNRLYFRRNKSGRVKDPFHPNQKAQENFFMVRTQDICHAVHEQLAPKNTETAVLLPAP</sequence>
<accession>A0ABZ2TH01</accession>
<gene>
    <name evidence="2" type="ORF">RZS32_003680</name>
</gene>
<proteinExistence type="predicted"/>
<reference evidence="2 3" key="1">
    <citation type="submission" date="2024-02" db="EMBL/GenBank/DDBJ databases">
        <title>Roseovarius strain W115 nov., isolated from a marine algae.</title>
        <authorList>
            <person name="Lee M.W."/>
            <person name="Lee J.K."/>
            <person name="Kim J.M."/>
            <person name="Choi D.G."/>
            <person name="Baek J.H."/>
            <person name="Bayburt H."/>
            <person name="Jung J.J."/>
            <person name="Han D.M."/>
            <person name="Jeon C.O."/>
        </authorList>
    </citation>
    <scope>NUCLEOTIDE SEQUENCE [LARGE SCALE GENOMIC DNA]</scope>
    <source>
        <strain evidence="2 3">W115</strain>
    </source>
</reference>
<keyword evidence="1" id="KW-0732">Signal</keyword>
<evidence type="ECO:0000313" key="3">
    <source>
        <dbReference type="Proteomes" id="UP001281305"/>
    </source>
</evidence>
<dbReference type="EMBL" id="CP146606">
    <property type="protein sequence ID" value="WYK18996.1"/>
    <property type="molecule type" value="Genomic_DNA"/>
</dbReference>